<reference evidence="1" key="1">
    <citation type="submission" date="2023-02" db="EMBL/GenBank/DDBJ databases">
        <title>Genome of toxic invasive species Heracleum sosnowskyi carries increased number of genes despite the absence of recent whole-genome duplications.</title>
        <authorList>
            <person name="Schelkunov M."/>
            <person name="Shtratnikova V."/>
            <person name="Makarenko M."/>
            <person name="Klepikova A."/>
            <person name="Omelchenko D."/>
            <person name="Novikova G."/>
            <person name="Obukhova E."/>
            <person name="Bogdanov V."/>
            <person name="Penin A."/>
            <person name="Logacheva M."/>
        </authorList>
    </citation>
    <scope>NUCLEOTIDE SEQUENCE</scope>
    <source>
        <strain evidence="1">Hsosn_3</strain>
        <tissue evidence="1">Leaf</tissue>
    </source>
</reference>
<evidence type="ECO:0000313" key="2">
    <source>
        <dbReference type="Proteomes" id="UP001237642"/>
    </source>
</evidence>
<proteinExistence type="predicted"/>
<dbReference type="Proteomes" id="UP001237642">
    <property type="component" value="Unassembled WGS sequence"/>
</dbReference>
<organism evidence="1 2">
    <name type="scientific">Heracleum sosnowskyi</name>
    <dbReference type="NCBI Taxonomy" id="360622"/>
    <lineage>
        <taxon>Eukaryota</taxon>
        <taxon>Viridiplantae</taxon>
        <taxon>Streptophyta</taxon>
        <taxon>Embryophyta</taxon>
        <taxon>Tracheophyta</taxon>
        <taxon>Spermatophyta</taxon>
        <taxon>Magnoliopsida</taxon>
        <taxon>eudicotyledons</taxon>
        <taxon>Gunneridae</taxon>
        <taxon>Pentapetalae</taxon>
        <taxon>asterids</taxon>
        <taxon>campanulids</taxon>
        <taxon>Apiales</taxon>
        <taxon>Apiaceae</taxon>
        <taxon>Apioideae</taxon>
        <taxon>apioid superclade</taxon>
        <taxon>Tordylieae</taxon>
        <taxon>Tordyliinae</taxon>
        <taxon>Heracleum</taxon>
    </lineage>
</organism>
<accession>A0AAD8MQ99</accession>
<comment type="caution">
    <text evidence="1">The sequence shown here is derived from an EMBL/GenBank/DDBJ whole genome shotgun (WGS) entry which is preliminary data.</text>
</comment>
<sequence length="151" mass="17278">MNVDDVLNFCQNYFGQDWDDTGHKNEVNEMLESTIPSSNRELEPFLLPLYEANESVETSPPELELKPLPETPTYMFLVSHALEMKLKKEVLWNAAKKKGLSLTVISMSSLPIDMFDGNGFNLYDIKIQEAVDLDTKVVMKGSKCQFRRRQA</sequence>
<dbReference type="EMBL" id="JAUIZM010000005">
    <property type="protein sequence ID" value="KAK1385470.1"/>
    <property type="molecule type" value="Genomic_DNA"/>
</dbReference>
<dbReference type="AlphaFoldDB" id="A0AAD8MQ99"/>
<reference evidence="1" key="2">
    <citation type="submission" date="2023-05" db="EMBL/GenBank/DDBJ databases">
        <authorList>
            <person name="Schelkunov M.I."/>
        </authorList>
    </citation>
    <scope>NUCLEOTIDE SEQUENCE</scope>
    <source>
        <strain evidence="1">Hsosn_3</strain>
        <tissue evidence="1">Leaf</tissue>
    </source>
</reference>
<gene>
    <name evidence="1" type="ORF">POM88_023205</name>
</gene>
<evidence type="ECO:0000313" key="1">
    <source>
        <dbReference type="EMBL" id="KAK1385470.1"/>
    </source>
</evidence>
<name>A0AAD8MQ99_9APIA</name>
<protein>
    <submittedName>
        <fullName evidence="1">Uncharacterized protein</fullName>
    </submittedName>
</protein>
<keyword evidence="2" id="KW-1185">Reference proteome</keyword>